<accession>W6MJ09</accession>
<dbReference type="InterPro" id="IPR045310">
    <property type="entry name" value="Pcs60-like"/>
</dbReference>
<proteinExistence type="inferred from homology"/>
<dbReference type="InterPro" id="IPR025110">
    <property type="entry name" value="AMP-bd_C"/>
</dbReference>
<dbReference type="InterPro" id="IPR000873">
    <property type="entry name" value="AMP-dep_synth/lig_dom"/>
</dbReference>
<reference evidence="7" key="1">
    <citation type="submission" date="2013-12" db="EMBL/GenBank/DDBJ databases">
        <authorList>
            <person name="Genoscope - CEA"/>
        </authorList>
    </citation>
    <scope>NUCLEOTIDE SEQUENCE</scope>
    <source>
        <strain evidence="7">CBS 1993</strain>
    </source>
</reference>
<organism evidence="7 8">
    <name type="scientific">Kuraishia capsulata CBS 1993</name>
    <dbReference type="NCBI Taxonomy" id="1382522"/>
    <lineage>
        <taxon>Eukaryota</taxon>
        <taxon>Fungi</taxon>
        <taxon>Dikarya</taxon>
        <taxon>Ascomycota</taxon>
        <taxon>Saccharomycotina</taxon>
        <taxon>Pichiomycetes</taxon>
        <taxon>Pichiales</taxon>
        <taxon>Pichiaceae</taxon>
        <taxon>Kuraishia</taxon>
    </lineage>
</organism>
<dbReference type="InterPro" id="IPR045851">
    <property type="entry name" value="AMP-bd_C_sf"/>
</dbReference>
<dbReference type="OrthoDB" id="3633556at2759"/>
<evidence type="ECO:0000259" key="5">
    <source>
        <dbReference type="Pfam" id="PF00501"/>
    </source>
</evidence>
<evidence type="ECO:0000313" key="7">
    <source>
        <dbReference type="EMBL" id="CDK25933.1"/>
    </source>
</evidence>
<comment type="similarity">
    <text evidence="1">Belongs to the ATP-dependent AMP-binding enzyme family.</text>
</comment>
<dbReference type="GO" id="GO:0005524">
    <property type="term" value="F:ATP binding"/>
    <property type="evidence" value="ECO:0007669"/>
    <property type="project" value="UniProtKB-KW"/>
</dbReference>
<reference evidence="7" key="2">
    <citation type="submission" date="2014-02" db="EMBL/GenBank/DDBJ databases">
        <title>Complete DNA sequence of /Kuraishia capsulata/ illustrates novel genomic features among budding yeasts (/Saccharomycotina/).</title>
        <authorList>
            <person name="Morales L."/>
            <person name="Noel B."/>
            <person name="Porcel B."/>
            <person name="Marcet-Houben M."/>
            <person name="Hullo M-F."/>
            <person name="Sacerdot C."/>
            <person name="Tekaia F."/>
            <person name="Leh-Louis V."/>
            <person name="Despons L."/>
            <person name="Khanna V."/>
            <person name="Aury J-M."/>
            <person name="Barbe V."/>
            <person name="Couloux A."/>
            <person name="Labadie K."/>
            <person name="Pelletier E."/>
            <person name="Souciet J-L."/>
            <person name="Boekhout T."/>
            <person name="Gabaldon T."/>
            <person name="Wincker P."/>
            <person name="Dujon B."/>
        </authorList>
    </citation>
    <scope>NUCLEOTIDE SEQUENCE</scope>
    <source>
        <strain evidence="7">CBS 1993</strain>
    </source>
</reference>
<evidence type="ECO:0000259" key="6">
    <source>
        <dbReference type="Pfam" id="PF13193"/>
    </source>
</evidence>
<dbReference type="STRING" id="1382522.W6MJ09"/>
<dbReference type="Gene3D" id="3.40.50.12780">
    <property type="entry name" value="N-terminal domain of ligase-like"/>
    <property type="match status" value="1"/>
</dbReference>
<evidence type="ECO:0000256" key="1">
    <source>
        <dbReference type="ARBA" id="ARBA00006432"/>
    </source>
</evidence>
<name>W6MJ09_9ASCO</name>
<keyword evidence="2" id="KW-0436">Ligase</keyword>
<dbReference type="PANTHER" id="PTHR43201">
    <property type="entry name" value="ACYL-COA SYNTHETASE"/>
    <property type="match status" value="1"/>
</dbReference>
<sequence>MSTFRKVIGVNDSPAIIIPGAETVTLTYRDLSSLIAQFQQLFYAEPLRSIAPLQSAIAISLPNSLEFAVSFLATTTAGRIAAPLNSNYKKEEFDFYLEDLKAPAVVVKKGTHLDTGLEICKSAKANKAKLIEIWWDHSLRRLEFEVYHEKFLTVEYTSIGKPTLQNHAVELPGNCSPGDVAMILHTSGTTGRPKAVPLTHLNIVTSMKNITHTYDLSPSDRTYLVMPLFHVHGLIGAFLSTLYSGGSVIIPPKFSAHLFWDDFIEYRANWYSAVPTIHMILLNTKVPEHLPKIRFIRSCSSALAPPTFHKLEATFKAPVLEAYAMTEAAHQMTSNNLPGKGLERSPGTIGVGQGVEVIILDDDGYAVPEGVVGEVSICGSNVTSGYINNEKANREAFTFVHSKGKQFFRTGDQGKIERGYVILTGRIKELINRGGEKISPIELDGVMLGHPDVDEAVAFGVDDAKYGQVVHAAIVLKPGSKLTDKQLHEYLSTKLSSFKVPQRFYFVSKLPKTATGKIQRRKMVDAFVKPKL</sequence>
<dbReference type="Pfam" id="PF13193">
    <property type="entry name" value="AMP-binding_C"/>
    <property type="match status" value="1"/>
</dbReference>
<keyword evidence="8" id="KW-1185">Reference proteome</keyword>
<evidence type="ECO:0000256" key="4">
    <source>
        <dbReference type="ARBA" id="ARBA00022840"/>
    </source>
</evidence>
<keyword evidence="4" id="KW-0067">ATP-binding</keyword>
<dbReference type="SUPFAM" id="SSF56801">
    <property type="entry name" value="Acetyl-CoA synthetase-like"/>
    <property type="match status" value="1"/>
</dbReference>
<feature type="domain" description="AMP-dependent synthetase/ligase" evidence="5">
    <location>
        <begin position="12"/>
        <end position="386"/>
    </location>
</feature>
<protein>
    <recommendedName>
        <fullName evidence="9">Peroxisomal-coenzyme A synthetase</fullName>
    </recommendedName>
</protein>
<evidence type="ECO:0008006" key="9">
    <source>
        <dbReference type="Google" id="ProtNLM"/>
    </source>
</evidence>
<evidence type="ECO:0000313" key="8">
    <source>
        <dbReference type="Proteomes" id="UP000019384"/>
    </source>
</evidence>
<keyword evidence="3" id="KW-0547">Nucleotide-binding</keyword>
<dbReference type="InterPro" id="IPR020845">
    <property type="entry name" value="AMP-binding_CS"/>
</dbReference>
<dbReference type="HOGENOM" id="CLU_000022_59_0_1"/>
<evidence type="ECO:0000256" key="3">
    <source>
        <dbReference type="ARBA" id="ARBA00022741"/>
    </source>
</evidence>
<dbReference type="CDD" id="cd05926">
    <property type="entry name" value="FACL_fum10p_like"/>
    <property type="match status" value="1"/>
</dbReference>
<dbReference type="GeneID" id="34519331"/>
<dbReference type="Gene3D" id="3.30.300.30">
    <property type="match status" value="1"/>
</dbReference>
<dbReference type="Pfam" id="PF00501">
    <property type="entry name" value="AMP-binding"/>
    <property type="match status" value="1"/>
</dbReference>
<dbReference type="GO" id="GO:0005778">
    <property type="term" value="C:peroxisomal membrane"/>
    <property type="evidence" value="ECO:0007669"/>
    <property type="project" value="EnsemblFungi"/>
</dbReference>
<dbReference type="RefSeq" id="XP_022457943.1">
    <property type="nucleotide sequence ID" value="XM_022604132.1"/>
</dbReference>
<dbReference type="GO" id="GO:0003729">
    <property type="term" value="F:mRNA binding"/>
    <property type="evidence" value="ECO:0007669"/>
    <property type="project" value="EnsemblFungi"/>
</dbReference>
<evidence type="ECO:0000256" key="2">
    <source>
        <dbReference type="ARBA" id="ARBA00022598"/>
    </source>
</evidence>
<dbReference type="EMBL" id="HG793126">
    <property type="protein sequence ID" value="CDK25933.1"/>
    <property type="molecule type" value="Genomic_DNA"/>
</dbReference>
<dbReference type="PANTHER" id="PTHR43201:SF5">
    <property type="entry name" value="MEDIUM-CHAIN ACYL-COA LIGASE ACSF2, MITOCHONDRIAL"/>
    <property type="match status" value="1"/>
</dbReference>
<dbReference type="GO" id="GO:0033611">
    <property type="term" value="P:oxalate catabolic process"/>
    <property type="evidence" value="ECO:0007669"/>
    <property type="project" value="EnsemblFungi"/>
</dbReference>
<dbReference type="GO" id="GO:0050203">
    <property type="term" value="F:oxalate-CoA ligase activity"/>
    <property type="evidence" value="ECO:0007669"/>
    <property type="project" value="EnsemblFungi"/>
</dbReference>
<dbReference type="PROSITE" id="PS00455">
    <property type="entry name" value="AMP_BINDING"/>
    <property type="match status" value="1"/>
</dbReference>
<dbReference type="InterPro" id="IPR042099">
    <property type="entry name" value="ANL_N_sf"/>
</dbReference>
<dbReference type="GO" id="GO:0031956">
    <property type="term" value="F:medium-chain fatty acid-CoA ligase activity"/>
    <property type="evidence" value="ECO:0007669"/>
    <property type="project" value="TreeGrafter"/>
</dbReference>
<gene>
    <name evidence="7" type="ORF">KUCA_T00001904001</name>
</gene>
<feature type="domain" description="AMP-binding enzyme C-terminal" evidence="6">
    <location>
        <begin position="442"/>
        <end position="517"/>
    </location>
</feature>
<dbReference type="GO" id="GO:0005782">
    <property type="term" value="C:peroxisomal matrix"/>
    <property type="evidence" value="ECO:0007669"/>
    <property type="project" value="EnsemblFungi"/>
</dbReference>
<dbReference type="AlphaFoldDB" id="W6MJ09"/>
<dbReference type="Proteomes" id="UP000019384">
    <property type="component" value="Unassembled WGS sequence"/>
</dbReference>
<dbReference type="FunFam" id="3.30.300.30:FF:000007">
    <property type="entry name" value="4-coumarate--CoA ligase 2"/>
    <property type="match status" value="1"/>
</dbReference>
<dbReference type="GO" id="GO:0006631">
    <property type="term" value="P:fatty acid metabolic process"/>
    <property type="evidence" value="ECO:0007669"/>
    <property type="project" value="TreeGrafter"/>
</dbReference>